<organism evidence="5">
    <name type="scientific">uncultured Sphingomonadaceae bacterium</name>
    <dbReference type="NCBI Taxonomy" id="169976"/>
    <lineage>
        <taxon>Bacteria</taxon>
        <taxon>Pseudomonadati</taxon>
        <taxon>Pseudomonadota</taxon>
        <taxon>Alphaproteobacteria</taxon>
        <taxon>Sphingomonadales</taxon>
        <taxon>Sphingomonadaceae</taxon>
        <taxon>environmental samples</taxon>
    </lineage>
</organism>
<sequence length="320" mass="34493">MKTFVLLAVASLVPLATAHARPPSSSGAGPAGVAVGTDAGGGISRAPLRLALAEKLESTARRKRRAPVARVDAANREATREPASGNYLGAAQVHPWTEGSLYRLYAAPERVSDIALQPGERLLSVAAGDTARWVIGDTASGAGPERRTHILVKPSAAGLRTNLVIATDRRVYHVQLESTPRSYMARMSWTYPQDELLALRSAQAAAEAAAPVADGVVLEALNFGYRIEGDDPAWRPVRAFDDGRQVFIEFPPGLATGEAPPLFAVGPGGRSELVNYRVRGRYYVVDRLFAAAELRLGERRQQVVRITRGSKQRRRRGSRS</sequence>
<dbReference type="Pfam" id="PF03524">
    <property type="entry name" value="CagX"/>
    <property type="match status" value="1"/>
</dbReference>
<comment type="similarity">
    <text evidence="1">Belongs to the TrbG/VirB9 family.</text>
</comment>
<accession>A0A6J4THC2</accession>
<feature type="region of interest" description="Disordered" evidence="3">
    <location>
        <begin position="61"/>
        <end position="83"/>
    </location>
</feature>
<feature type="chain" id="PRO_5026851177" evidence="4">
    <location>
        <begin position="21"/>
        <end position="320"/>
    </location>
</feature>
<dbReference type="NCBIfam" id="TIGR02775">
    <property type="entry name" value="TrbG_Ti"/>
    <property type="match status" value="1"/>
</dbReference>
<proteinExistence type="inferred from homology"/>
<dbReference type="InterPro" id="IPR010258">
    <property type="entry name" value="Conjugal_tfr_TrbG/VirB9/CagX"/>
</dbReference>
<gene>
    <name evidence="5" type="ORF">AVDCRST_MAG91-2293</name>
</gene>
<dbReference type="AlphaFoldDB" id="A0A6J4THC2"/>
<evidence type="ECO:0000313" key="5">
    <source>
        <dbReference type="EMBL" id="CAA9522526.1"/>
    </source>
</evidence>
<dbReference type="InterPro" id="IPR014142">
    <property type="entry name" value="TrbG_Ti"/>
</dbReference>
<dbReference type="CDD" id="cd06911">
    <property type="entry name" value="VirB9_CagX_TrbG"/>
    <property type="match status" value="1"/>
</dbReference>
<feature type="signal peptide" evidence="4">
    <location>
        <begin position="1"/>
        <end position="20"/>
    </location>
</feature>
<dbReference type="InterPro" id="IPR033645">
    <property type="entry name" value="VirB9/CagX/TrbG_C"/>
</dbReference>
<dbReference type="Gene3D" id="2.60.40.2500">
    <property type="match status" value="1"/>
</dbReference>
<evidence type="ECO:0000256" key="4">
    <source>
        <dbReference type="SAM" id="SignalP"/>
    </source>
</evidence>
<evidence type="ECO:0000256" key="2">
    <source>
        <dbReference type="ARBA" id="ARBA00022729"/>
    </source>
</evidence>
<keyword evidence="2 4" id="KW-0732">Signal</keyword>
<dbReference type="EMBL" id="CADCVX010000417">
    <property type="protein sequence ID" value="CAA9522526.1"/>
    <property type="molecule type" value="Genomic_DNA"/>
</dbReference>
<dbReference type="InterPro" id="IPR038161">
    <property type="entry name" value="VirB9/CagX/TrbG_C_sf"/>
</dbReference>
<evidence type="ECO:0000256" key="1">
    <source>
        <dbReference type="ARBA" id="ARBA00006135"/>
    </source>
</evidence>
<name>A0A6J4THC2_9SPHN</name>
<protein>
    <submittedName>
        <fullName evidence="5">Conjugative transfer protein TrbG</fullName>
    </submittedName>
</protein>
<reference evidence="5" key="1">
    <citation type="submission" date="2020-02" db="EMBL/GenBank/DDBJ databases">
        <authorList>
            <person name="Meier V. D."/>
        </authorList>
    </citation>
    <scope>NUCLEOTIDE SEQUENCE</scope>
    <source>
        <strain evidence="5">AVDCRST_MAG91</strain>
    </source>
</reference>
<evidence type="ECO:0000256" key="3">
    <source>
        <dbReference type="SAM" id="MobiDB-lite"/>
    </source>
</evidence>